<accession>P72610</accession>
<organism evidence="6 7">
    <name type="scientific">Synechocystis sp. (strain ATCC 27184 / PCC 6803 / Kazusa)</name>
    <dbReference type="NCBI Taxonomy" id="1111708"/>
    <lineage>
        <taxon>Bacteria</taxon>
        <taxon>Bacillati</taxon>
        <taxon>Cyanobacteriota</taxon>
        <taxon>Cyanophyceae</taxon>
        <taxon>Synechococcales</taxon>
        <taxon>Merismopediaceae</taxon>
        <taxon>Synechocystis</taxon>
    </lineage>
</organism>
<dbReference type="PIR" id="S74458">
    <property type="entry name" value="S74458"/>
</dbReference>
<dbReference type="PaxDb" id="1148-1651682"/>
<evidence type="ECO:0000256" key="1">
    <source>
        <dbReference type="ARBA" id="ARBA00004196"/>
    </source>
</evidence>
<keyword evidence="7" id="KW-1185">Reference proteome</keyword>
<dbReference type="SUPFAM" id="SSF53807">
    <property type="entry name" value="Helical backbone' metal receptor"/>
    <property type="match status" value="1"/>
</dbReference>
<name>P72610_SYNY3</name>
<dbReference type="InterPro" id="IPR002491">
    <property type="entry name" value="ABC_transptr_periplasmic_BD"/>
</dbReference>
<evidence type="ECO:0000313" key="6">
    <source>
        <dbReference type="EMBL" id="BAA16610.1"/>
    </source>
</evidence>
<evidence type="ECO:0000256" key="3">
    <source>
        <dbReference type="ARBA" id="ARBA00022448"/>
    </source>
</evidence>
<dbReference type="Gene3D" id="3.40.50.1980">
    <property type="entry name" value="Nitrogenase molybdenum iron protein domain"/>
    <property type="match status" value="2"/>
</dbReference>
<evidence type="ECO:0000256" key="2">
    <source>
        <dbReference type="ARBA" id="ARBA00008814"/>
    </source>
</evidence>
<reference evidence="6 7" key="1">
    <citation type="journal article" date="1995" name="DNA Res.">
        <title>Sequence analysis of the genome of the unicellular cyanobacterium Synechocystis sp. strain PCC6803. I. Sequence features in the 1 Mb region from map positions 64% to 92% of the genome.</title>
        <authorList>
            <person name="Kaneko T."/>
            <person name="Tanaka A."/>
            <person name="Sato S."/>
            <person name="Kotani H."/>
            <person name="Sazuka T."/>
            <person name="Miyajima N."/>
            <person name="Sugiura M."/>
            <person name="Tabata S."/>
        </authorList>
    </citation>
    <scope>NUCLEOTIDE SEQUENCE [LARGE SCALE GENOMIC DNA]</scope>
    <source>
        <strain evidence="7">ATCC 27184 / PCC 6803 / Kazusa</strain>
    </source>
</reference>
<dbReference type="Proteomes" id="UP000001425">
    <property type="component" value="Chromosome"/>
</dbReference>
<dbReference type="KEGG" id="syn:slr1491"/>
<gene>
    <name evidence="6" type="primary">fecB</name>
</gene>
<dbReference type="CDD" id="cd01146">
    <property type="entry name" value="FhuD"/>
    <property type="match status" value="1"/>
</dbReference>
<dbReference type="EnsemblBacteria" id="BAA16610">
    <property type="protein sequence ID" value="BAA16610"/>
    <property type="gene ID" value="BAA16610"/>
</dbReference>
<dbReference type="GO" id="GO:0030313">
    <property type="term" value="C:cell envelope"/>
    <property type="evidence" value="ECO:0007669"/>
    <property type="project" value="UniProtKB-SubCell"/>
</dbReference>
<keyword evidence="4" id="KW-0732">Signal</keyword>
<dbReference type="eggNOG" id="COG0614">
    <property type="taxonomic scope" value="Bacteria"/>
</dbReference>
<comment type="similarity">
    <text evidence="2">Belongs to the bacterial solute-binding protein 8 family.</text>
</comment>
<proteinExistence type="inferred from homology"/>
<dbReference type="PROSITE" id="PS50983">
    <property type="entry name" value="FE_B12_PBP"/>
    <property type="match status" value="1"/>
</dbReference>
<dbReference type="PROSITE" id="PS51257">
    <property type="entry name" value="PROKAR_LIPOPROTEIN"/>
    <property type="match status" value="1"/>
</dbReference>
<dbReference type="STRING" id="1148.gene:10497465"/>
<dbReference type="InParanoid" id="P72610"/>
<evidence type="ECO:0000313" key="7">
    <source>
        <dbReference type="Proteomes" id="UP000001425"/>
    </source>
</evidence>
<sequence>MHRSGRRFRLFTLTILTIVFFSACVGSTSQNLDQSTELLSVDCRIVEHSLGKTCVPLEPRRVVALDGATVGNLLALGMMPAGVASNLLPEITRLIPNVPRLGQSSQINLETLAVLQPDLIIGAVWEMKGIYNKLSAIAPTVAFEMQTPADWQRPFRFDGQVLGLETQAEKVLEQYQMRVNKLRAQVSDSPLQISLVRIRAESGQMSLYLKNCFGGAILADLGFARPPSQDQGTPDQPPFAKSISRESMTEADGDVIFLFTFGHTPQIAAAAEAQLERLDTDPLWQSLGAVQKNRVYSVGHYWGAGNSPLAADWVLDDVEQYLLEVPGNGV</sequence>
<evidence type="ECO:0000256" key="4">
    <source>
        <dbReference type="ARBA" id="ARBA00022729"/>
    </source>
</evidence>
<dbReference type="Pfam" id="PF01497">
    <property type="entry name" value="Peripla_BP_2"/>
    <property type="match status" value="1"/>
</dbReference>
<feature type="domain" description="Fe/B12 periplasmic-binding" evidence="5">
    <location>
        <begin position="61"/>
        <end position="326"/>
    </location>
</feature>
<dbReference type="EMBL" id="BA000022">
    <property type="protein sequence ID" value="BAA16610.1"/>
    <property type="molecule type" value="Genomic_DNA"/>
</dbReference>
<dbReference type="InterPro" id="IPR051313">
    <property type="entry name" value="Bact_iron-sidero_bind"/>
</dbReference>
<evidence type="ECO:0000259" key="5">
    <source>
        <dbReference type="PROSITE" id="PS50983"/>
    </source>
</evidence>
<keyword evidence="3" id="KW-0813">Transport</keyword>
<comment type="subcellular location">
    <subcellularLocation>
        <location evidence="1">Cell envelope</location>
    </subcellularLocation>
</comment>
<dbReference type="PhylomeDB" id="P72610"/>
<dbReference type="PANTHER" id="PTHR30532:SF25">
    <property type="entry name" value="IRON(III) DICITRATE-BINDING PERIPLASMIC PROTEIN"/>
    <property type="match status" value="1"/>
</dbReference>
<reference evidence="6 7" key="2">
    <citation type="journal article" date="1996" name="DNA Res.">
        <title>Sequence analysis of the genome of the unicellular cyanobacterium Synechocystis sp. strain PCC6803. II. Sequence determination of the entire genome and assignment of potential protein-coding regions.</title>
        <authorList>
            <person name="Kaneko T."/>
            <person name="Sato S."/>
            <person name="Kotani H."/>
            <person name="Tanaka A."/>
            <person name="Asamizu E."/>
            <person name="Nakamura Y."/>
            <person name="Miyajima N."/>
            <person name="Hirosawa M."/>
            <person name="Sugiura M."/>
            <person name="Sasamoto S."/>
            <person name="Kimura T."/>
            <person name="Hosouchi T."/>
            <person name="Matsuno A."/>
            <person name="Muraki A."/>
            <person name="Nakazaki N."/>
            <person name="Naruo K."/>
            <person name="Okumura S."/>
            <person name="Shimpo S."/>
            <person name="Takeuchi C."/>
            <person name="Wada T."/>
            <person name="Watanabe A."/>
            <person name="Yamada M."/>
            <person name="Yasuda M."/>
            <person name="Tabata S."/>
        </authorList>
    </citation>
    <scope>NUCLEOTIDE SEQUENCE [LARGE SCALE GENOMIC DNA]</scope>
    <source>
        <strain evidence="7">ATCC 27184 / PCC 6803 / Kazusa</strain>
    </source>
</reference>
<protein>
    <submittedName>
        <fullName evidence="6">Iron(III) dicitrate-binding periplasmic protein</fullName>
    </submittedName>
</protein>
<dbReference type="PANTHER" id="PTHR30532">
    <property type="entry name" value="IRON III DICITRATE-BINDING PERIPLASMIC PROTEIN"/>
    <property type="match status" value="1"/>
</dbReference>
<dbReference type="GO" id="GO:1901678">
    <property type="term" value="P:iron coordination entity transport"/>
    <property type="evidence" value="ECO:0007669"/>
    <property type="project" value="UniProtKB-ARBA"/>
</dbReference>
<dbReference type="AlphaFoldDB" id="P72610"/>